<comment type="caution">
    <text evidence="2">The sequence shown here is derived from an EMBL/GenBank/DDBJ whole genome shotgun (WGS) entry which is preliminary data.</text>
</comment>
<dbReference type="Proteomes" id="UP000305041">
    <property type="component" value="Unassembled WGS sequence"/>
</dbReference>
<reference evidence="2 5" key="2">
    <citation type="submission" date="2019-12" db="EMBL/GenBank/DDBJ databases">
        <authorList>
            <person name="Zhang Y.-J."/>
        </authorList>
    </citation>
    <scope>NUCLEOTIDE SEQUENCE [LARGE SCALE GENOMIC DNA]</scope>
    <source>
        <strain evidence="2 5">H18S-6</strain>
    </source>
</reference>
<name>A0A5R8Z0S9_9RHOB</name>
<accession>A0A5R8Z0S9</accession>
<accession>A0A6A4RDP2</accession>
<protein>
    <submittedName>
        <fullName evidence="2">Uncharacterized protein</fullName>
    </submittedName>
</protein>
<keyword evidence="1" id="KW-0732">Signal</keyword>
<evidence type="ECO:0000313" key="3">
    <source>
        <dbReference type="EMBL" id="TLP59290.1"/>
    </source>
</evidence>
<keyword evidence="4" id="KW-1185">Reference proteome</keyword>
<reference evidence="3 4" key="1">
    <citation type="submission" date="2019-05" db="EMBL/GenBank/DDBJ databases">
        <title>Draft genome sequence of Pelagicola sp. DSW4-44.</title>
        <authorList>
            <person name="Oh J."/>
        </authorList>
    </citation>
    <scope>NUCLEOTIDE SEQUENCE [LARGE SCALE GENOMIC DNA]</scope>
    <source>
        <strain evidence="3 4">DSW4-44</strain>
    </source>
</reference>
<organism evidence="2 5">
    <name type="scientific">Parasedimentitalea maritima</name>
    <dbReference type="NCBI Taxonomy" id="2578117"/>
    <lineage>
        <taxon>Bacteria</taxon>
        <taxon>Pseudomonadati</taxon>
        <taxon>Pseudomonadota</taxon>
        <taxon>Alphaproteobacteria</taxon>
        <taxon>Rhodobacterales</taxon>
        <taxon>Paracoccaceae</taxon>
        <taxon>Parasedimentitalea</taxon>
    </lineage>
</organism>
<evidence type="ECO:0000313" key="5">
    <source>
        <dbReference type="Proteomes" id="UP000441586"/>
    </source>
</evidence>
<proteinExistence type="predicted"/>
<feature type="chain" id="PRO_5044624142" evidence="1">
    <location>
        <begin position="18"/>
        <end position="186"/>
    </location>
</feature>
<evidence type="ECO:0000256" key="1">
    <source>
        <dbReference type="SAM" id="SignalP"/>
    </source>
</evidence>
<dbReference type="EMBL" id="WSFO01000010">
    <property type="protein sequence ID" value="KAE9628311.1"/>
    <property type="molecule type" value="Genomic_DNA"/>
</dbReference>
<dbReference type="AlphaFoldDB" id="A0A5R8Z0S9"/>
<dbReference type="EMBL" id="VAUA01000009">
    <property type="protein sequence ID" value="TLP59290.1"/>
    <property type="molecule type" value="Genomic_DNA"/>
</dbReference>
<sequence>MKRFLLVLCCVASGTIAQVTNIEAPGNLKSEHDVGCISVEQVAADFSPADLFGGISECHRDRSYDKAVELMIVAQLRGEFDKLRVADKTAHQAMQVLALQTQDAGGRRYQRQMQEAFQRFGGTGSPHHTKLCQQVKQQGLPRHSPSYMIQHGMKAITGFEGDGLVDDFNDQRAWDNLLKSYLKCSG</sequence>
<dbReference type="Proteomes" id="UP000441586">
    <property type="component" value="Unassembled WGS sequence"/>
</dbReference>
<dbReference type="OrthoDB" id="5339269at2"/>
<feature type="signal peptide" evidence="1">
    <location>
        <begin position="1"/>
        <end position="17"/>
    </location>
</feature>
<gene>
    <name evidence="3" type="ORF">FEE96_16940</name>
    <name evidence="2" type="ORF">GP644_16915</name>
</gene>
<evidence type="ECO:0000313" key="4">
    <source>
        <dbReference type="Proteomes" id="UP000305041"/>
    </source>
</evidence>
<dbReference type="RefSeq" id="WP_138164301.1">
    <property type="nucleotide sequence ID" value="NZ_VAUA01000009.1"/>
</dbReference>
<evidence type="ECO:0000313" key="2">
    <source>
        <dbReference type="EMBL" id="KAE9628311.1"/>
    </source>
</evidence>